<accession>A0A2S2R861</accession>
<dbReference type="PROSITE" id="PS50878">
    <property type="entry name" value="RT_POL"/>
    <property type="match status" value="1"/>
</dbReference>
<evidence type="ECO:0000313" key="2">
    <source>
        <dbReference type="EMBL" id="MBY86211.1"/>
    </source>
</evidence>
<gene>
    <name evidence="2" type="ORF">g.173877</name>
</gene>
<feature type="domain" description="Reverse transcriptase" evidence="1">
    <location>
        <begin position="1"/>
        <end position="115"/>
    </location>
</feature>
<name>A0A2S2R861_9HEMI</name>
<organism evidence="2">
    <name type="scientific">Sipha flava</name>
    <name type="common">yellow sugarcane aphid</name>
    <dbReference type="NCBI Taxonomy" id="143950"/>
    <lineage>
        <taxon>Eukaryota</taxon>
        <taxon>Metazoa</taxon>
        <taxon>Ecdysozoa</taxon>
        <taxon>Arthropoda</taxon>
        <taxon>Hexapoda</taxon>
        <taxon>Insecta</taxon>
        <taxon>Pterygota</taxon>
        <taxon>Neoptera</taxon>
        <taxon>Paraneoptera</taxon>
        <taxon>Hemiptera</taxon>
        <taxon>Sternorrhyncha</taxon>
        <taxon>Aphidomorpha</taxon>
        <taxon>Aphidoidea</taxon>
        <taxon>Aphididae</taxon>
        <taxon>Sipha</taxon>
    </lineage>
</organism>
<dbReference type="EMBL" id="GGMS01017008">
    <property type="protein sequence ID" value="MBY86211.1"/>
    <property type="molecule type" value="Transcribed_RNA"/>
</dbReference>
<proteinExistence type="predicted"/>
<protein>
    <recommendedName>
        <fullName evidence="1">Reverse transcriptase domain-containing protein</fullName>
    </recommendedName>
</protein>
<reference evidence="2" key="1">
    <citation type="submission" date="2018-04" db="EMBL/GenBank/DDBJ databases">
        <title>Transcriptome assembly of Sipha flava.</title>
        <authorList>
            <person name="Scully E.D."/>
            <person name="Geib S.M."/>
            <person name="Palmer N.A."/>
            <person name="Koch K."/>
            <person name="Bradshaw J."/>
            <person name="Heng-Moss T."/>
            <person name="Sarath G."/>
        </authorList>
    </citation>
    <scope>NUCLEOTIDE SEQUENCE</scope>
</reference>
<dbReference type="InterPro" id="IPR000477">
    <property type="entry name" value="RT_dom"/>
</dbReference>
<sequence>MLRKLINLIKATMENSEIKIKIANSTTKSFKVTSDLRQKDALFPILFDLVLEKVVKDMNISDGITLGLSKIDFPANVDDIAIIGDNIEIVKIHCKKLMDAANKFGLRINDKKRNI</sequence>
<evidence type="ECO:0000259" key="1">
    <source>
        <dbReference type="PROSITE" id="PS50878"/>
    </source>
</evidence>
<dbReference type="AlphaFoldDB" id="A0A2S2R861"/>